<comment type="similarity">
    <text evidence="2">In the C-terminal section; belongs to the transpeptidase family.</text>
</comment>
<dbReference type="GO" id="GO:0008658">
    <property type="term" value="F:penicillin binding"/>
    <property type="evidence" value="ECO:0007669"/>
    <property type="project" value="InterPro"/>
</dbReference>
<keyword evidence="12" id="KW-1133">Transmembrane helix</keyword>
<evidence type="ECO:0000256" key="8">
    <source>
        <dbReference type="ARBA" id="ARBA00022801"/>
    </source>
</evidence>
<dbReference type="EC" id="2.4.99.28" evidence="10"/>
<gene>
    <name evidence="16" type="primary">pbpC</name>
    <name evidence="16" type="ORF">ABNK63_00975</name>
</gene>
<dbReference type="GO" id="GO:0004180">
    <property type="term" value="F:carboxypeptidase activity"/>
    <property type="evidence" value="ECO:0007669"/>
    <property type="project" value="UniProtKB-KW"/>
</dbReference>
<dbReference type="InterPro" id="IPR023346">
    <property type="entry name" value="Lysozyme-like_dom_sf"/>
</dbReference>
<dbReference type="NCBIfam" id="TIGR02073">
    <property type="entry name" value="PBP_1c"/>
    <property type="match status" value="1"/>
</dbReference>
<dbReference type="GO" id="GO:0009252">
    <property type="term" value="P:peptidoglycan biosynthetic process"/>
    <property type="evidence" value="ECO:0007669"/>
    <property type="project" value="InterPro"/>
</dbReference>
<comment type="catalytic activity">
    <reaction evidence="11">
        <text>[GlcNAc-(1-&gt;4)-Mur2Ac(oyl-L-Ala-gamma-D-Glu-L-Lys-D-Ala-D-Ala)](n)-di-trans,octa-cis-undecaprenyl diphosphate + beta-D-GlcNAc-(1-&gt;4)-Mur2Ac(oyl-L-Ala-gamma-D-Glu-L-Lys-D-Ala-D-Ala)-di-trans,octa-cis-undecaprenyl diphosphate = [GlcNAc-(1-&gt;4)-Mur2Ac(oyl-L-Ala-gamma-D-Glu-L-Lys-D-Ala-D-Ala)](n+1)-di-trans,octa-cis-undecaprenyl diphosphate + di-trans,octa-cis-undecaprenyl diphosphate + H(+)</text>
        <dbReference type="Rhea" id="RHEA:23708"/>
        <dbReference type="Rhea" id="RHEA-COMP:9602"/>
        <dbReference type="Rhea" id="RHEA-COMP:9603"/>
        <dbReference type="ChEBI" id="CHEBI:15378"/>
        <dbReference type="ChEBI" id="CHEBI:58405"/>
        <dbReference type="ChEBI" id="CHEBI:60033"/>
        <dbReference type="ChEBI" id="CHEBI:78435"/>
        <dbReference type="EC" id="2.4.99.28"/>
    </reaction>
</comment>
<dbReference type="Pfam" id="PF00912">
    <property type="entry name" value="Transgly"/>
    <property type="match status" value="1"/>
</dbReference>
<evidence type="ECO:0000256" key="11">
    <source>
        <dbReference type="ARBA" id="ARBA00049902"/>
    </source>
</evidence>
<dbReference type="PANTHER" id="PTHR32282">
    <property type="entry name" value="BINDING PROTEIN TRANSPEPTIDASE, PUTATIVE-RELATED"/>
    <property type="match status" value="1"/>
</dbReference>
<dbReference type="Gene3D" id="3.40.710.10">
    <property type="entry name" value="DD-peptidase/beta-lactamase superfamily"/>
    <property type="match status" value="1"/>
</dbReference>
<evidence type="ECO:0000256" key="6">
    <source>
        <dbReference type="ARBA" id="ARBA00022676"/>
    </source>
</evidence>
<dbReference type="InterPro" id="IPR011815">
    <property type="entry name" value="PBP_1c"/>
</dbReference>
<dbReference type="RefSeq" id="WP_350016426.1">
    <property type="nucleotide sequence ID" value="NZ_CP157948.1"/>
</dbReference>
<dbReference type="AlphaFoldDB" id="A0AAU7QKL1"/>
<evidence type="ECO:0000256" key="3">
    <source>
        <dbReference type="ARBA" id="ARBA00007739"/>
    </source>
</evidence>
<feature type="domain" description="Penicillin-binding protein transpeptidase" evidence="13">
    <location>
        <begin position="321"/>
        <end position="549"/>
    </location>
</feature>
<keyword evidence="12" id="KW-0812">Transmembrane</keyword>
<feature type="transmembrane region" description="Helical" evidence="12">
    <location>
        <begin position="21"/>
        <end position="39"/>
    </location>
</feature>
<dbReference type="InterPro" id="IPR009647">
    <property type="entry name" value="PBP_C"/>
</dbReference>
<dbReference type="GO" id="GO:0030288">
    <property type="term" value="C:outer membrane-bounded periplasmic space"/>
    <property type="evidence" value="ECO:0007669"/>
    <property type="project" value="TreeGrafter"/>
</dbReference>
<reference evidence="16" key="1">
    <citation type="submission" date="2024-06" db="EMBL/GenBank/DDBJ databases">
        <authorList>
            <person name="Sun Y."/>
        </authorList>
    </citation>
    <scope>NUCLEOTIDE SEQUENCE</scope>
    <source>
        <strain evidence="16">IGA1.0</strain>
    </source>
</reference>
<dbReference type="Pfam" id="PF06832">
    <property type="entry name" value="BiPBP_C"/>
    <property type="match status" value="1"/>
</dbReference>
<dbReference type="GO" id="GO:0008955">
    <property type="term" value="F:peptidoglycan glycosyltransferase activity"/>
    <property type="evidence" value="ECO:0007669"/>
    <property type="project" value="UniProtKB-EC"/>
</dbReference>
<dbReference type="EMBL" id="CP157948">
    <property type="protein sequence ID" value="XBS90247.1"/>
    <property type="molecule type" value="Genomic_DNA"/>
</dbReference>
<evidence type="ECO:0000256" key="4">
    <source>
        <dbReference type="ARBA" id="ARBA00022645"/>
    </source>
</evidence>
<sequence length="805" mass="86003">MTAIPTATPLASTRRSRAWRWLRAVLITVGVLLLAAFTLDRLFPLHLPAPDTGSTVVLARDGTPLRAFADSDGVWRYPTTAKQVSPLYLQALLTYEDRWFYRHPGVNPYALLRGFAGGIVHGHIVSGGSTLTMQVARIIEPISSEFGPHTFRGKLVQIFRALQLEAHLSKAQILDLYLNHAPFGGPIEGVEAASWAYLGKPATRLSHAEAALLAVLPQSPSRLRPDRRAQAARTARDKVLRRMRDLGVWSPAEVRDAAIEPVVARSLRAPLSAALLAERLQRQQPASRRITSTIDANLQRAAEDRVGAYLSRLPPHTSAALLVVDNATLEARIYVGTSDFANPQRHGYIDMVAAPRSPGSTLKPFLYGLALDDGLIHSESLLVDAPQDFGGYKPGNFDEAFSGPVSAAEALQRSLNVPAVDVLDRVGSSRFVARLAAGGVDLGLPAGAQPNLSIILGGASTRLENLVGAYTAFANGGIAGTPRYTADQPARPRRLLSPGAAWIIRDILAHNPADVEGAPLAGAINRHASVAWKTGTSYGYRDAWSIGVTDRWTIGVWIGRPDGTPSPGQYGAVTALPLLFQIADMLPSRGGHVAARPASVSQREICWPLGGALESTAPALCRQHRTAWLLDDALPPTFAERGLGAWSAGLITLRVDGRGHRLSGACHAPHEQAIQLARWPALATPWLSRDDRESAALPPLAPGCAADSLDSANPLRISGLGDGVTLRQAPNSDQPLRINLRALGAQGPVQWLLNGRLQGRSEAGTTISIDLPQGGEQRVTALAGDGAFATIRFQVLGAVGESTRR</sequence>
<dbReference type="PANTHER" id="PTHR32282:SF15">
    <property type="entry name" value="PENICILLIN-BINDING PROTEIN 1C"/>
    <property type="match status" value="1"/>
</dbReference>
<feature type="domain" description="Glycosyl transferase family 51" evidence="14">
    <location>
        <begin position="65"/>
        <end position="243"/>
    </location>
</feature>
<keyword evidence="8" id="KW-0378">Hydrolase</keyword>
<keyword evidence="4" id="KW-0121">Carboxypeptidase</keyword>
<evidence type="ECO:0000259" key="13">
    <source>
        <dbReference type="Pfam" id="PF00905"/>
    </source>
</evidence>
<evidence type="ECO:0000256" key="10">
    <source>
        <dbReference type="ARBA" id="ARBA00044770"/>
    </source>
</evidence>
<dbReference type="InterPro" id="IPR050396">
    <property type="entry name" value="Glycosyltr_51/Transpeptidase"/>
</dbReference>
<evidence type="ECO:0000256" key="7">
    <source>
        <dbReference type="ARBA" id="ARBA00022679"/>
    </source>
</evidence>
<protein>
    <recommendedName>
        <fullName evidence="10">peptidoglycan glycosyltransferase</fullName>
        <ecNumber evidence="10">2.4.99.28</ecNumber>
    </recommendedName>
</protein>
<evidence type="ECO:0000256" key="12">
    <source>
        <dbReference type="SAM" id="Phobius"/>
    </source>
</evidence>
<organism evidence="16">
    <name type="scientific">Rhodanobacter sp. IGA1.0</name>
    <dbReference type="NCBI Taxonomy" id="3158582"/>
    <lineage>
        <taxon>Bacteria</taxon>
        <taxon>Pseudomonadati</taxon>
        <taxon>Pseudomonadota</taxon>
        <taxon>Gammaproteobacteria</taxon>
        <taxon>Lysobacterales</taxon>
        <taxon>Rhodanobacteraceae</taxon>
        <taxon>Rhodanobacter</taxon>
    </lineage>
</organism>
<evidence type="ECO:0000256" key="2">
    <source>
        <dbReference type="ARBA" id="ARBA00007090"/>
    </source>
</evidence>
<evidence type="ECO:0000256" key="1">
    <source>
        <dbReference type="ARBA" id="ARBA00004752"/>
    </source>
</evidence>
<evidence type="ECO:0000256" key="9">
    <source>
        <dbReference type="ARBA" id="ARBA00023268"/>
    </source>
</evidence>
<evidence type="ECO:0000259" key="14">
    <source>
        <dbReference type="Pfam" id="PF00912"/>
    </source>
</evidence>
<keyword evidence="7" id="KW-0808">Transferase</keyword>
<accession>A0AAU7QKL1</accession>
<keyword evidence="6" id="KW-0328">Glycosyltransferase</keyword>
<dbReference type="SUPFAM" id="SSF53955">
    <property type="entry name" value="Lysozyme-like"/>
    <property type="match status" value="1"/>
</dbReference>
<feature type="domain" description="Penicillin-binding C-terminal" evidence="15">
    <location>
        <begin position="709"/>
        <end position="793"/>
    </location>
</feature>
<keyword evidence="12" id="KW-0472">Membrane</keyword>
<keyword evidence="9" id="KW-0511">Multifunctional enzyme</keyword>
<dbReference type="Pfam" id="PF00905">
    <property type="entry name" value="Transpeptidase"/>
    <property type="match status" value="1"/>
</dbReference>
<proteinExistence type="inferred from homology"/>
<dbReference type="SUPFAM" id="SSF56601">
    <property type="entry name" value="beta-lactamase/transpeptidase-like"/>
    <property type="match status" value="1"/>
</dbReference>
<evidence type="ECO:0000256" key="5">
    <source>
        <dbReference type="ARBA" id="ARBA00022670"/>
    </source>
</evidence>
<dbReference type="GO" id="GO:0006508">
    <property type="term" value="P:proteolysis"/>
    <property type="evidence" value="ECO:0007669"/>
    <property type="project" value="UniProtKB-KW"/>
</dbReference>
<name>A0AAU7QKL1_9GAMM</name>
<dbReference type="Gene3D" id="1.10.3810.10">
    <property type="entry name" value="Biosynthetic peptidoglycan transglycosylase-like"/>
    <property type="match status" value="1"/>
</dbReference>
<comment type="similarity">
    <text evidence="3">In the N-terminal section; belongs to the glycosyltransferase 51 family.</text>
</comment>
<keyword evidence="5" id="KW-0645">Protease</keyword>
<evidence type="ECO:0000259" key="15">
    <source>
        <dbReference type="Pfam" id="PF06832"/>
    </source>
</evidence>
<dbReference type="InterPro" id="IPR001264">
    <property type="entry name" value="Glyco_trans_51"/>
</dbReference>
<evidence type="ECO:0000313" key="16">
    <source>
        <dbReference type="EMBL" id="XBS90247.1"/>
    </source>
</evidence>
<dbReference type="InterPro" id="IPR036950">
    <property type="entry name" value="PBP_transglycosylase"/>
</dbReference>
<dbReference type="InterPro" id="IPR001460">
    <property type="entry name" value="PCN-bd_Tpept"/>
</dbReference>
<dbReference type="InterPro" id="IPR012338">
    <property type="entry name" value="Beta-lactam/transpept-like"/>
</dbReference>
<comment type="pathway">
    <text evidence="1">Cell wall biogenesis; peptidoglycan biosynthesis.</text>
</comment>